<evidence type="ECO:0000313" key="8">
    <source>
        <dbReference type="EMBL" id="MCQ5343429.1"/>
    </source>
</evidence>
<dbReference type="RefSeq" id="WP_227163237.1">
    <property type="nucleotide sequence ID" value="NZ_JAJCIO010000027.1"/>
</dbReference>
<reference evidence="8 9" key="1">
    <citation type="submission" date="2022-06" db="EMBL/GenBank/DDBJ databases">
        <title>Isolation of gut microbiota from human fecal samples.</title>
        <authorList>
            <person name="Pamer E.G."/>
            <person name="Barat B."/>
            <person name="Waligurski E."/>
            <person name="Medina S."/>
            <person name="Paddock L."/>
            <person name="Mostad J."/>
        </authorList>
    </citation>
    <scope>NUCLEOTIDE SEQUENCE [LARGE SCALE GENOMIC DNA]</scope>
    <source>
        <strain evidence="8 9">DFI.1.1</strain>
    </source>
</reference>
<comment type="caution">
    <text evidence="8">The sequence shown here is derived from an EMBL/GenBank/DDBJ whole genome shotgun (WGS) entry which is preliminary data.</text>
</comment>
<dbReference type="EMBL" id="JANGEW010000023">
    <property type="protein sequence ID" value="MCQ5343429.1"/>
    <property type="molecule type" value="Genomic_DNA"/>
</dbReference>
<accession>A0ABT1SUD5</accession>
<comment type="similarity">
    <text evidence="6">Belongs to the TVP38/TMEM64 family.</text>
</comment>
<dbReference type="Proteomes" id="UP001206692">
    <property type="component" value="Unassembled WGS sequence"/>
</dbReference>
<evidence type="ECO:0000313" key="9">
    <source>
        <dbReference type="Proteomes" id="UP001206692"/>
    </source>
</evidence>
<dbReference type="PANTHER" id="PTHR12677">
    <property type="entry name" value="GOLGI APPARATUS MEMBRANE PROTEIN TVP38-RELATED"/>
    <property type="match status" value="1"/>
</dbReference>
<dbReference type="PANTHER" id="PTHR12677:SF59">
    <property type="entry name" value="GOLGI APPARATUS MEMBRANE PROTEIN TVP38-RELATED"/>
    <property type="match status" value="1"/>
</dbReference>
<feature type="transmembrane region" description="Helical" evidence="6">
    <location>
        <begin position="198"/>
        <end position="216"/>
    </location>
</feature>
<protein>
    <recommendedName>
        <fullName evidence="6">TVP38/TMEM64 family membrane protein</fullName>
    </recommendedName>
</protein>
<keyword evidence="5 6" id="KW-0472">Membrane</keyword>
<evidence type="ECO:0000256" key="3">
    <source>
        <dbReference type="ARBA" id="ARBA00022692"/>
    </source>
</evidence>
<evidence type="ECO:0000256" key="5">
    <source>
        <dbReference type="ARBA" id="ARBA00023136"/>
    </source>
</evidence>
<keyword evidence="4 6" id="KW-1133">Transmembrane helix</keyword>
<keyword evidence="9" id="KW-1185">Reference proteome</keyword>
<proteinExistence type="inferred from homology"/>
<evidence type="ECO:0000256" key="2">
    <source>
        <dbReference type="ARBA" id="ARBA00022475"/>
    </source>
</evidence>
<evidence type="ECO:0000256" key="4">
    <source>
        <dbReference type="ARBA" id="ARBA00022989"/>
    </source>
</evidence>
<evidence type="ECO:0000256" key="1">
    <source>
        <dbReference type="ARBA" id="ARBA00004651"/>
    </source>
</evidence>
<gene>
    <name evidence="8" type="ORF">NE675_10415</name>
</gene>
<feature type="transmembrane region" description="Helical" evidence="6">
    <location>
        <begin position="86"/>
        <end position="116"/>
    </location>
</feature>
<sequence>MNRTMLANLMKPLTLVLLVAICLSIHWFIPSFYSTLWQLTVQHDIPGLTDYISSFGSVAVFIMILLIVLTNMTGLPSVQFVTVNGILFGLVPGILISWAGQVIGNVLAFIIMRYVFRHKAQALVDKSRWLSKLNGQIDCKLVFFFRAIPYSPNFVVTAFAALSRISFAEHGAATMGGKILAVCMEVWLGYDLIHFNPHSLIAVCLMVCLLAVLLFGSRRWMQHRSNVK</sequence>
<evidence type="ECO:0000259" key="7">
    <source>
        <dbReference type="Pfam" id="PF09335"/>
    </source>
</evidence>
<evidence type="ECO:0000256" key="6">
    <source>
        <dbReference type="RuleBase" id="RU366058"/>
    </source>
</evidence>
<comment type="caution">
    <text evidence="6">Lacks conserved residue(s) required for the propagation of feature annotation.</text>
</comment>
<keyword evidence="3 6" id="KW-0812">Transmembrane</keyword>
<dbReference type="InterPro" id="IPR032816">
    <property type="entry name" value="VTT_dom"/>
</dbReference>
<feature type="domain" description="VTT" evidence="7">
    <location>
        <begin position="75"/>
        <end position="190"/>
    </location>
</feature>
<name>A0ABT1SUD5_9FIRM</name>
<feature type="transmembrane region" description="Helical" evidence="6">
    <location>
        <begin position="52"/>
        <end position="74"/>
    </location>
</feature>
<organism evidence="8 9">
    <name type="scientific">Megasphaera massiliensis</name>
    <dbReference type="NCBI Taxonomy" id="1232428"/>
    <lineage>
        <taxon>Bacteria</taxon>
        <taxon>Bacillati</taxon>
        <taxon>Bacillota</taxon>
        <taxon>Negativicutes</taxon>
        <taxon>Veillonellales</taxon>
        <taxon>Veillonellaceae</taxon>
        <taxon>Megasphaera</taxon>
    </lineage>
</organism>
<dbReference type="Pfam" id="PF09335">
    <property type="entry name" value="VTT_dom"/>
    <property type="match status" value="1"/>
</dbReference>
<keyword evidence="2 6" id="KW-1003">Cell membrane</keyword>
<comment type="subcellular location">
    <subcellularLocation>
        <location evidence="1 6">Cell membrane</location>
        <topology evidence="1 6">Multi-pass membrane protein</topology>
    </subcellularLocation>
</comment>
<dbReference type="InterPro" id="IPR015414">
    <property type="entry name" value="TMEM64"/>
</dbReference>